<proteinExistence type="predicted"/>
<organism evidence="2 3">
    <name type="scientific">Candidatus Kuenenbacteria bacterium CG10_big_fil_rev_8_21_14_0_10_36_11</name>
    <dbReference type="NCBI Taxonomy" id="1974618"/>
    <lineage>
        <taxon>Bacteria</taxon>
        <taxon>Candidatus Kueneniibacteriota</taxon>
    </lineage>
</organism>
<evidence type="ECO:0000256" key="1">
    <source>
        <dbReference type="SAM" id="Phobius"/>
    </source>
</evidence>
<sequence length="139" mass="16233">MKIFFKTKYLQIMKNNKNFKILFLMYVICLIGINYYQMQPWLIANKKTMEINSTIKNVLNKNKSEKILEIINLPDSYQSAFIYRNGIESAVALINNSKKGAIRIENKMQMSINLPIADKKVGVTKILLPHYLQNKILLF</sequence>
<name>A0A2M6WA93_9BACT</name>
<dbReference type="Proteomes" id="UP000231464">
    <property type="component" value="Unassembled WGS sequence"/>
</dbReference>
<dbReference type="EMBL" id="PFBP01000038">
    <property type="protein sequence ID" value="PIT89740.1"/>
    <property type="molecule type" value="Genomic_DNA"/>
</dbReference>
<evidence type="ECO:0000313" key="2">
    <source>
        <dbReference type="EMBL" id="PIT89740.1"/>
    </source>
</evidence>
<reference evidence="3" key="1">
    <citation type="submission" date="2017-09" db="EMBL/GenBank/DDBJ databases">
        <title>Depth-based differentiation of microbial function through sediment-hosted aquifers and enrichment of novel symbionts in the deep terrestrial subsurface.</title>
        <authorList>
            <person name="Probst A.J."/>
            <person name="Ladd B."/>
            <person name="Jarett J.K."/>
            <person name="Geller-Mcgrath D.E."/>
            <person name="Sieber C.M.K."/>
            <person name="Emerson J.B."/>
            <person name="Anantharaman K."/>
            <person name="Thomas B.C."/>
            <person name="Malmstrom R."/>
            <person name="Stieglmeier M."/>
            <person name="Klingl A."/>
            <person name="Woyke T."/>
            <person name="Ryan C.M."/>
            <person name="Banfield J.F."/>
        </authorList>
    </citation>
    <scope>NUCLEOTIDE SEQUENCE [LARGE SCALE GENOMIC DNA]</scope>
</reference>
<keyword evidence="1" id="KW-0812">Transmembrane</keyword>
<accession>A0A2M6WA93</accession>
<feature type="transmembrane region" description="Helical" evidence="1">
    <location>
        <begin position="21"/>
        <end position="38"/>
    </location>
</feature>
<comment type="caution">
    <text evidence="2">The sequence shown here is derived from an EMBL/GenBank/DDBJ whole genome shotgun (WGS) entry which is preliminary data.</text>
</comment>
<evidence type="ECO:0000313" key="3">
    <source>
        <dbReference type="Proteomes" id="UP000231464"/>
    </source>
</evidence>
<protein>
    <submittedName>
        <fullName evidence="2">Uncharacterized protein</fullName>
    </submittedName>
</protein>
<keyword evidence="1" id="KW-1133">Transmembrane helix</keyword>
<dbReference type="AlphaFoldDB" id="A0A2M6WA93"/>
<gene>
    <name evidence="2" type="ORF">COU23_02285</name>
</gene>
<keyword evidence="1" id="KW-0472">Membrane</keyword>